<feature type="compositionally biased region" description="Low complexity" evidence="1">
    <location>
        <begin position="198"/>
        <end position="212"/>
    </location>
</feature>
<protein>
    <submittedName>
        <fullName evidence="3">Single-pass membrane and coiled-coil domain-containing protein 4</fullName>
    </submittedName>
</protein>
<feature type="compositionally biased region" description="Polar residues" evidence="1">
    <location>
        <begin position="130"/>
        <end position="140"/>
    </location>
</feature>
<accession>A0A6J1XSQ3</accession>
<name>A0A6J1XSQ3_ACIJB</name>
<sequence length="290" mass="29680">MTYTGGAQRLGGQGRLPGGGGGGPGPARGTGKATLPNGLGNKRWGPTGPRAGPGAKAGERIRLPGGRGRLALRSGAPEPPARAPRGEARRGGERERRRPLPRIPGSGGGGGGGGGTGGGERRRRPRAGITQVTFTGNQFAESLETAVLGVEEKFSPQEVVRLDQRSVARPSKPSPDAFLASPGKDAAAQRQAQEGDVQGQEGAEAGHAGGPTADHHGGAAHAGRGRASDRGVRVRGHAPHRHRVSAVGGLPKQAVEAREGEGQRNMAFVFRDFPDAELRAGAPCLLWSLT</sequence>
<feature type="compositionally biased region" description="Gly residues" evidence="1">
    <location>
        <begin position="8"/>
        <end position="28"/>
    </location>
</feature>
<keyword evidence="2" id="KW-1185">Reference proteome</keyword>
<dbReference type="CTD" id="56935"/>
<evidence type="ECO:0000313" key="3">
    <source>
        <dbReference type="RefSeq" id="XP_026895455.1"/>
    </source>
</evidence>
<feature type="compositionally biased region" description="Basic and acidic residues" evidence="1">
    <location>
        <begin position="150"/>
        <end position="166"/>
    </location>
</feature>
<dbReference type="GeneID" id="106984448"/>
<proteinExistence type="predicted"/>
<dbReference type="AlphaFoldDB" id="A0A6J1XSQ3"/>
<gene>
    <name evidence="3" type="primary">SMCO4</name>
</gene>
<feature type="region of interest" description="Disordered" evidence="1">
    <location>
        <begin position="1"/>
        <end position="249"/>
    </location>
</feature>
<feature type="compositionally biased region" description="Basic residues" evidence="1">
    <location>
        <begin position="233"/>
        <end position="244"/>
    </location>
</feature>
<organism evidence="2 3">
    <name type="scientific">Acinonyx jubatus</name>
    <name type="common">Cheetah</name>
    <dbReference type="NCBI Taxonomy" id="32536"/>
    <lineage>
        <taxon>Eukaryota</taxon>
        <taxon>Metazoa</taxon>
        <taxon>Chordata</taxon>
        <taxon>Craniata</taxon>
        <taxon>Vertebrata</taxon>
        <taxon>Euteleostomi</taxon>
        <taxon>Mammalia</taxon>
        <taxon>Eutheria</taxon>
        <taxon>Laurasiatheria</taxon>
        <taxon>Carnivora</taxon>
        <taxon>Feliformia</taxon>
        <taxon>Felidae</taxon>
        <taxon>Felinae</taxon>
        <taxon>Acinonyx</taxon>
    </lineage>
</organism>
<evidence type="ECO:0000313" key="2">
    <source>
        <dbReference type="Proteomes" id="UP001652583"/>
    </source>
</evidence>
<feature type="compositionally biased region" description="Gly residues" evidence="1">
    <location>
        <begin position="105"/>
        <end position="118"/>
    </location>
</feature>
<evidence type="ECO:0000256" key="1">
    <source>
        <dbReference type="SAM" id="MobiDB-lite"/>
    </source>
</evidence>
<reference evidence="3" key="1">
    <citation type="submission" date="2025-08" db="UniProtKB">
        <authorList>
            <consortium name="RefSeq"/>
        </authorList>
    </citation>
    <scope>IDENTIFICATION</scope>
    <source>
        <tissue evidence="3">Blood</tissue>
    </source>
</reference>
<feature type="compositionally biased region" description="Basic and acidic residues" evidence="1">
    <location>
        <begin position="84"/>
        <end position="98"/>
    </location>
</feature>
<dbReference type="Proteomes" id="UP001652583">
    <property type="component" value="Chromosome D1"/>
</dbReference>
<dbReference type="RefSeq" id="XP_026895455.1">
    <property type="nucleotide sequence ID" value="XM_027039654.1"/>
</dbReference>
<dbReference type="KEGG" id="aju:106984448"/>